<dbReference type="EMBL" id="MGGP01000013">
    <property type="protein sequence ID" value="OGM32682.1"/>
    <property type="molecule type" value="Genomic_DNA"/>
</dbReference>
<dbReference type="AlphaFoldDB" id="A0A1F7YZC3"/>
<gene>
    <name evidence="2" type="ORF">A2803_01330</name>
</gene>
<dbReference type="Proteomes" id="UP000178870">
    <property type="component" value="Unassembled WGS sequence"/>
</dbReference>
<protein>
    <recommendedName>
        <fullName evidence="1">Nudix hydrolase domain-containing protein</fullName>
    </recommendedName>
</protein>
<dbReference type="Pfam" id="PF00293">
    <property type="entry name" value="NUDIX"/>
    <property type="match status" value="1"/>
</dbReference>
<proteinExistence type="predicted"/>
<dbReference type="InterPro" id="IPR015797">
    <property type="entry name" value="NUDIX_hydrolase-like_dom_sf"/>
</dbReference>
<organism evidence="2 3">
    <name type="scientific">Candidatus Woesebacteria bacterium RIFCSPHIGHO2_01_FULL_44_21</name>
    <dbReference type="NCBI Taxonomy" id="1802503"/>
    <lineage>
        <taxon>Bacteria</taxon>
        <taxon>Candidatus Woeseibacteriota</taxon>
    </lineage>
</organism>
<evidence type="ECO:0000313" key="2">
    <source>
        <dbReference type="EMBL" id="OGM32682.1"/>
    </source>
</evidence>
<feature type="domain" description="Nudix hydrolase" evidence="1">
    <location>
        <begin position="11"/>
        <end position="128"/>
    </location>
</feature>
<accession>A0A1F7YZC3</accession>
<evidence type="ECO:0000313" key="3">
    <source>
        <dbReference type="Proteomes" id="UP000178870"/>
    </source>
</evidence>
<reference evidence="2 3" key="1">
    <citation type="journal article" date="2016" name="Nat. Commun.">
        <title>Thousands of microbial genomes shed light on interconnected biogeochemical processes in an aquifer system.</title>
        <authorList>
            <person name="Anantharaman K."/>
            <person name="Brown C.T."/>
            <person name="Hug L.A."/>
            <person name="Sharon I."/>
            <person name="Castelle C.J."/>
            <person name="Probst A.J."/>
            <person name="Thomas B.C."/>
            <person name="Singh A."/>
            <person name="Wilkins M.J."/>
            <person name="Karaoz U."/>
            <person name="Brodie E.L."/>
            <person name="Williams K.H."/>
            <person name="Hubbard S.S."/>
            <person name="Banfield J.F."/>
        </authorList>
    </citation>
    <scope>NUCLEOTIDE SEQUENCE [LARGE SCALE GENOMIC DNA]</scope>
</reference>
<dbReference type="SUPFAM" id="SSF55811">
    <property type="entry name" value="Nudix"/>
    <property type="match status" value="1"/>
</dbReference>
<sequence>MAEQIRLVSAAAVYKKDGDDVLWFLIKEKEGGGWEIPKTVARAGESSVRASVRALGEQGGMRIKVLEEVGRHGGAAKVGDKIVTQRTIYYLIAHKEGEEVLGYVASEWMPHTLALRKVTTKLDREMLKDARALLMVIREKKRKIKEAERAAAAQLN</sequence>
<dbReference type="Gene3D" id="3.90.79.10">
    <property type="entry name" value="Nucleoside Triphosphate Pyrophosphohydrolase"/>
    <property type="match status" value="1"/>
</dbReference>
<name>A0A1F7YZC3_9BACT</name>
<comment type="caution">
    <text evidence="2">The sequence shown here is derived from an EMBL/GenBank/DDBJ whole genome shotgun (WGS) entry which is preliminary data.</text>
</comment>
<evidence type="ECO:0000259" key="1">
    <source>
        <dbReference type="Pfam" id="PF00293"/>
    </source>
</evidence>
<dbReference type="InterPro" id="IPR000086">
    <property type="entry name" value="NUDIX_hydrolase_dom"/>
</dbReference>